<evidence type="ECO:0000313" key="2">
    <source>
        <dbReference type="EMBL" id="MCX2976503.1"/>
    </source>
</evidence>
<dbReference type="Proteomes" id="UP001143304">
    <property type="component" value="Unassembled WGS sequence"/>
</dbReference>
<reference evidence="2" key="1">
    <citation type="submission" date="2019-02" db="EMBL/GenBank/DDBJ databases">
        <authorList>
            <person name="Li S.-H."/>
        </authorList>
    </citation>
    <scope>NUCLEOTIDE SEQUENCE</scope>
    <source>
        <strain evidence="2">IMCC11814</strain>
    </source>
</reference>
<evidence type="ECO:0000259" key="1">
    <source>
        <dbReference type="Pfam" id="PF25559"/>
    </source>
</evidence>
<dbReference type="RefSeq" id="WP_279248250.1">
    <property type="nucleotide sequence ID" value="NZ_SHNO01000001.1"/>
</dbReference>
<dbReference type="EMBL" id="SHNO01000001">
    <property type="protein sequence ID" value="MCX2976503.1"/>
    <property type="molecule type" value="Genomic_DNA"/>
</dbReference>
<name>A0ABT3T2M1_9GAMM</name>
<organism evidence="2 3">
    <name type="scientific">Candidatus Marimicrobium litorale</name>
    <dbReference type="NCBI Taxonomy" id="2518991"/>
    <lineage>
        <taxon>Bacteria</taxon>
        <taxon>Pseudomonadati</taxon>
        <taxon>Pseudomonadota</taxon>
        <taxon>Gammaproteobacteria</taxon>
        <taxon>Cellvibrionales</taxon>
        <taxon>Halieaceae</taxon>
        <taxon>Marimicrobium</taxon>
    </lineage>
</organism>
<proteinExistence type="predicted"/>
<gene>
    <name evidence="2" type="ORF">EYC82_03950</name>
</gene>
<dbReference type="Pfam" id="PF25559">
    <property type="entry name" value="DUF7931"/>
    <property type="match status" value="1"/>
</dbReference>
<dbReference type="InterPro" id="IPR057691">
    <property type="entry name" value="DUF7931"/>
</dbReference>
<accession>A0ABT3T2M1</accession>
<comment type="caution">
    <text evidence="2">The sequence shown here is derived from an EMBL/GenBank/DDBJ whole genome shotgun (WGS) entry which is preliminary data.</text>
</comment>
<evidence type="ECO:0000313" key="3">
    <source>
        <dbReference type="Proteomes" id="UP001143304"/>
    </source>
</evidence>
<sequence>MSNEEYASGVEYPKPFDALAVSLCRSATRCIRILSPNLDPAVFNTDDLTNAVSALARDTRQTEVRILVSDTRMAFRSGHRLLALARRLPSSVPLRSLQEHPDWNGETVVIRDHDGLLYRHGKDHSGGFYEPDSRVATQRHLEFFDVLWRLSAEDPELRSMRL</sequence>
<protein>
    <recommendedName>
        <fullName evidence="1">DUF7931 domain-containing protein</fullName>
    </recommendedName>
</protein>
<keyword evidence="3" id="KW-1185">Reference proteome</keyword>
<feature type="domain" description="DUF7931" evidence="1">
    <location>
        <begin position="15"/>
        <end position="160"/>
    </location>
</feature>